<dbReference type="SUPFAM" id="SSF51735">
    <property type="entry name" value="NAD(P)-binding Rossmann-fold domains"/>
    <property type="match status" value="1"/>
</dbReference>
<dbReference type="Proteomes" id="UP000050795">
    <property type="component" value="Unassembled WGS sequence"/>
</dbReference>
<dbReference type="PANTHER" id="PTHR11092:SF0">
    <property type="entry name" value="EPIMERASE FAMILY PROTEIN SDR39U1"/>
    <property type="match status" value="1"/>
</dbReference>
<feature type="domain" description="NAD-dependent epimerase/dehydratase" evidence="1">
    <location>
        <begin position="4"/>
        <end position="229"/>
    </location>
</feature>
<proteinExistence type="predicted"/>
<dbReference type="Gene3D" id="3.40.50.720">
    <property type="entry name" value="NAD(P)-binding Rossmann-like Domain"/>
    <property type="match status" value="1"/>
</dbReference>
<dbReference type="NCBIfam" id="TIGR01777">
    <property type="entry name" value="yfcH"/>
    <property type="match status" value="1"/>
</dbReference>
<evidence type="ECO:0000259" key="2">
    <source>
        <dbReference type="Pfam" id="PF08338"/>
    </source>
</evidence>
<dbReference type="InterPro" id="IPR001509">
    <property type="entry name" value="Epimerase_deHydtase"/>
</dbReference>
<accession>A0AA85JH47</accession>
<keyword evidence="3" id="KW-1185">Reference proteome</keyword>
<dbReference type="AlphaFoldDB" id="A0AA85JH47"/>
<evidence type="ECO:0000313" key="3">
    <source>
        <dbReference type="Proteomes" id="UP000050795"/>
    </source>
</evidence>
<name>A0AA85JH47_TRIRE</name>
<dbReference type="Pfam" id="PF08338">
    <property type="entry name" value="DUF1731"/>
    <property type="match status" value="1"/>
</dbReference>
<dbReference type="InterPro" id="IPR036291">
    <property type="entry name" value="NAD(P)-bd_dom_sf"/>
</dbReference>
<evidence type="ECO:0000313" key="4">
    <source>
        <dbReference type="WBParaSite" id="TREG1_20260.3"/>
    </source>
</evidence>
<dbReference type="WBParaSite" id="TREG1_20260.3">
    <property type="protein sequence ID" value="TREG1_20260.3"/>
    <property type="gene ID" value="TREG1_20260"/>
</dbReference>
<dbReference type="InterPro" id="IPR010099">
    <property type="entry name" value="SDR39U1"/>
</dbReference>
<evidence type="ECO:0000259" key="1">
    <source>
        <dbReference type="Pfam" id="PF01370"/>
    </source>
</evidence>
<reference evidence="4" key="2">
    <citation type="submission" date="2023-11" db="UniProtKB">
        <authorList>
            <consortium name="WormBaseParasite"/>
        </authorList>
    </citation>
    <scope>IDENTIFICATION</scope>
</reference>
<protein>
    <submittedName>
        <fullName evidence="4">TIGR01777 family protein</fullName>
    </submittedName>
</protein>
<organism evidence="3 4">
    <name type="scientific">Trichobilharzia regenti</name>
    <name type="common">Nasal bird schistosome</name>
    <dbReference type="NCBI Taxonomy" id="157069"/>
    <lineage>
        <taxon>Eukaryota</taxon>
        <taxon>Metazoa</taxon>
        <taxon>Spiralia</taxon>
        <taxon>Lophotrochozoa</taxon>
        <taxon>Platyhelminthes</taxon>
        <taxon>Trematoda</taxon>
        <taxon>Digenea</taxon>
        <taxon>Strigeidida</taxon>
        <taxon>Schistosomatoidea</taxon>
        <taxon>Schistosomatidae</taxon>
        <taxon>Trichobilharzia</taxon>
    </lineage>
</organism>
<dbReference type="PANTHER" id="PTHR11092">
    <property type="entry name" value="SUGAR NUCLEOTIDE EPIMERASE RELATED"/>
    <property type="match status" value="1"/>
</dbReference>
<feature type="domain" description="DUF1731" evidence="2">
    <location>
        <begin position="270"/>
        <end position="316"/>
    </location>
</feature>
<dbReference type="InterPro" id="IPR013549">
    <property type="entry name" value="DUF1731"/>
</dbReference>
<dbReference type="Pfam" id="PF01370">
    <property type="entry name" value="Epimerase"/>
    <property type="match status" value="1"/>
</dbReference>
<reference evidence="3" key="1">
    <citation type="submission" date="2022-06" db="EMBL/GenBank/DDBJ databases">
        <authorList>
            <person name="Berger JAMES D."/>
            <person name="Berger JAMES D."/>
        </authorList>
    </citation>
    <scope>NUCLEOTIDE SEQUENCE [LARGE SCALE GENOMIC DNA]</scope>
</reference>
<sequence length="324" mass="35839">MNFLIGGGTGLIGRSLTSSLRAAGHKVQIITRNPKDANDLSWVSFFYKYNMHFSQNSIKQFGLPENIHVVVNLSGRNIGEINPSLLIKQNYDKFIEELFSSRLDTTRILVEASKSAPLKAFINASAIGFYAPDLEATYDESAAYKDCGLITSLVKQWEEAAQIHSRPDIRQIQLRTGVVLSKDSHFIRSIYLSHRLGFCNAIGSGRQWISWIHLGDLTRIIEYVADSKVSFSSGPVNCTAPEPTQQAILAKAVSESLGAPFNPLGRIPTPPSVFRLLLGPDRVTLVQDGQRVIPTKLINSGFKFNYPTLADALENIFGRRPSCV</sequence>